<reference evidence="1 2" key="1">
    <citation type="submission" date="2020-08" db="EMBL/GenBank/DDBJ databases">
        <title>Genome public.</title>
        <authorList>
            <person name="Liu C."/>
            <person name="Sun Q."/>
        </authorList>
    </citation>
    <scope>NUCLEOTIDE SEQUENCE [LARGE SCALE GENOMIC DNA]</scope>
    <source>
        <strain evidence="1 2">NSJ-37</strain>
    </source>
</reference>
<evidence type="ECO:0000313" key="2">
    <source>
        <dbReference type="Proteomes" id="UP000606193"/>
    </source>
</evidence>
<dbReference type="InterPro" id="IPR007169">
    <property type="entry name" value="RemA-like"/>
</dbReference>
<dbReference type="PANTHER" id="PTHR38449">
    <property type="entry name" value="REGULATORY PROTEIN TM_1690-RELATED"/>
    <property type="match status" value="1"/>
</dbReference>
<protein>
    <submittedName>
        <fullName evidence="1">DUF370 domain-containing protein</fullName>
    </submittedName>
</protein>
<proteinExistence type="predicted"/>
<evidence type="ECO:0000313" key="1">
    <source>
        <dbReference type="EMBL" id="MBC8561701.1"/>
    </source>
</evidence>
<keyword evidence="2" id="KW-1185">Reference proteome</keyword>
<name>A0ABR7MZA2_9FIRM</name>
<dbReference type="Proteomes" id="UP000606193">
    <property type="component" value="Unassembled WGS sequence"/>
</dbReference>
<dbReference type="NCBIfam" id="NF003315">
    <property type="entry name" value="PRK04323.1"/>
    <property type="match status" value="1"/>
</dbReference>
<dbReference type="PANTHER" id="PTHR38449:SF1">
    <property type="entry name" value="REGULATORY PROTEIN SSL2874-RELATED"/>
    <property type="match status" value="1"/>
</dbReference>
<dbReference type="RefSeq" id="WP_022463814.1">
    <property type="nucleotide sequence ID" value="NZ_JACRSX010000003.1"/>
</dbReference>
<organism evidence="1 2">
    <name type="scientific">Jutongia huaianensis</name>
    <dbReference type="NCBI Taxonomy" id="2763668"/>
    <lineage>
        <taxon>Bacteria</taxon>
        <taxon>Bacillati</taxon>
        <taxon>Bacillota</taxon>
        <taxon>Clostridia</taxon>
        <taxon>Lachnospirales</taxon>
        <taxon>Lachnospiraceae</taxon>
        <taxon>Jutongia</taxon>
    </lineage>
</organism>
<dbReference type="Pfam" id="PF04025">
    <property type="entry name" value="RemA-like"/>
    <property type="match status" value="1"/>
</dbReference>
<gene>
    <name evidence="1" type="ORF">H8704_03485</name>
</gene>
<dbReference type="EMBL" id="JACRSX010000003">
    <property type="protein sequence ID" value="MBC8561701.1"/>
    <property type="molecule type" value="Genomic_DNA"/>
</dbReference>
<accession>A0ABR7MZA2</accession>
<sequence length="89" mass="9662">MLVNVGYGNVVNMNKVIGIVRADAAPIKRMIQNAKDAGLAVDATCGRKTKCILVMDSGHLVLSALLPETIESRVHSPQEGELRNMEMEE</sequence>
<comment type="caution">
    <text evidence="1">The sequence shown here is derived from an EMBL/GenBank/DDBJ whole genome shotgun (WGS) entry which is preliminary data.</text>
</comment>